<keyword evidence="3" id="KW-1185">Reference proteome</keyword>
<dbReference type="Proteomes" id="UP000521872">
    <property type="component" value="Unassembled WGS sequence"/>
</dbReference>
<comment type="caution">
    <text evidence="2">The sequence shown here is derived from an EMBL/GenBank/DDBJ whole genome shotgun (WGS) entry which is preliminary data.</text>
</comment>
<feature type="region of interest" description="Disordered" evidence="1">
    <location>
        <begin position="1"/>
        <end position="43"/>
    </location>
</feature>
<organism evidence="2 3">
    <name type="scientific">Agrocybe pediades</name>
    <dbReference type="NCBI Taxonomy" id="84607"/>
    <lineage>
        <taxon>Eukaryota</taxon>
        <taxon>Fungi</taxon>
        <taxon>Dikarya</taxon>
        <taxon>Basidiomycota</taxon>
        <taxon>Agaricomycotina</taxon>
        <taxon>Agaricomycetes</taxon>
        <taxon>Agaricomycetidae</taxon>
        <taxon>Agaricales</taxon>
        <taxon>Agaricineae</taxon>
        <taxon>Strophariaceae</taxon>
        <taxon>Agrocybe</taxon>
    </lineage>
</organism>
<dbReference type="EMBL" id="JAACJL010000044">
    <property type="protein sequence ID" value="KAF4615263.1"/>
    <property type="molecule type" value="Genomic_DNA"/>
</dbReference>
<name>A0A8H4QQF6_9AGAR</name>
<protein>
    <submittedName>
        <fullName evidence="2">Uncharacterized protein</fullName>
    </submittedName>
</protein>
<reference evidence="2 3" key="1">
    <citation type="submission" date="2019-12" db="EMBL/GenBank/DDBJ databases">
        <authorList>
            <person name="Floudas D."/>
            <person name="Bentzer J."/>
            <person name="Ahren D."/>
            <person name="Johansson T."/>
            <person name="Persson P."/>
            <person name="Tunlid A."/>
        </authorList>
    </citation>
    <scope>NUCLEOTIDE SEQUENCE [LARGE SCALE GENOMIC DNA]</scope>
    <source>
        <strain evidence="2 3">CBS 102.39</strain>
    </source>
</reference>
<evidence type="ECO:0000313" key="2">
    <source>
        <dbReference type="EMBL" id="KAF4615263.1"/>
    </source>
</evidence>
<dbReference type="AlphaFoldDB" id="A0A8H4QQF6"/>
<accession>A0A8H4QQF6</accession>
<proteinExistence type="predicted"/>
<gene>
    <name evidence="2" type="ORF">D9613_002799</name>
</gene>
<sequence length="202" mass="21805">MGSSASKAARSYPAARQGVSHGSRQPQSAPSSAQNRPVAAETRSEGAVILHSVSHVESLTRLYEAIEKDGADPQFLSNLSSLGPVRVDHHMQTIRPEAQNTARLFESRAKSEASSSSGLPKEKVYAFVLSDLLDKRKAVKSSAELGKLCEEYGFEASRLESLARFVSSPSIDKSTIRPAAGKSEEEGFLVTAVWMQPSTTRK</sequence>
<evidence type="ECO:0000256" key="1">
    <source>
        <dbReference type="SAM" id="MobiDB-lite"/>
    </source>
</evidence>
<feature type="compositionally biased region" description="Low complexity" evidence="1">
    <location>
        <begin position="25"/>
        <end position="34"/>
    </location>
</feature>
<evidence type="ECO:0000313" key="3">
    <source>
        <dbReference type="Proteomes" id="UP000521872"/>
    </source>
</evidence>